<evidence type="ECO:0000259" key="12">
    <source>
        <dbReference type="Pfam" id="PF22113"/>
    </source>
</evidence>
<feature type="domain" description="Outer membrane cytochrome MtrC/MtrF-like" evidence="12">
    <location>
        <begin position="151"/>
        <end position="304"/>
    </location>
</feature>
<keyword evidence="9" id="KW-0408">Iron</keyword>
<dbReference type="InterPro" id="IPR036280">
    <property type="entry name" value="Multihaem_cyt_sf"/>
</dbReference>
<evidence type="ECO:0000256" key="10">
    <source>
        <dbReference type="ARBA" id="ARBA00049131"/>
    </source>
</evidence>
<dbReference type="Pfam" id="PF22113">
    <property type="entry name" value="Mtrc-MtrF_II-IV_dom"/>
    <property type="match status" value="1"/>
</dbReference>
<name>A0ABS5U6Z8_9BACT</name>
<sequence length="356" mass="39278">MHFRHLLKFSLIIVVFMPLVVAAATTPLHLDPQIMADGCGSCHVGFDFTNGGGSAKCITCHGPASGIPKSLISMGNQFKDVTRDFAKNYRHPVFGKAGNHSAREVLPETNPVAPRHVECADCHSPHYVSRDNPYAGLRGKKVGNFASPITKEYELCYLCHADSANLPVKSTNKRIEFNKENPSFHPVEAEGKNQAVVSLMRPYREKKTTANDVSTLKCADCHGSDDPNSPQGPHGSKYEGLLVDNYATGDGIQENAYAYGLCYRCHKRTSIMGNQSFPLHSRHIAGENNFKGGGTSCHTCHTSHGSPENRYLIRFNRNVVKENSEGKLKFVEKGTYSFHGECWLNCHGVDHNPKTY</sequence>
<keyword evidence="14" id="KW-1185">Reference proteome</keyword>
<comment type="caution">
    <text evidence="13">The sequence shown here is derived from an EMBL/GenBank/DDBJ whole genome shotgun (WGS) entry which is preliminary data.</text>
</comment>
<evidence type="ECO:0000256" key="5">
    <source>
        <dbReference type="ARBA" id="ARBA00022723"/>
    </source>
</evidence>
<keyword evidence="5" id="KW-0479">Metal-binding</keyword>
<dbReference type="PANTHER" id="PTHR30633">
    <property type="entry name" value="CYTOCHROME C-552 RESPIRATORY NITRITE REDUCTASE"/>
    <property type="match status" value="1"/>
</dbReference>
<keyword evidence="4" id="KW-0349">Heme</keyword>
<comment type="subcellular location">
    <subcellularLocation>
        <location evidence="1">Cell envelope</location>
    </subcellularLocation>
</comment>
<keyword evidence="8" id="KW-0560">Oxidoreductase</keyword>
<proteinExistence type="inferred from homology"/>
<dbReference type="InterPro" id="IPR003321">
    <property type="entry name" value="Cyt_c552"/>
</dbReference>
<dbReference type="EMBL" id="JAHDYS010000005">
    <property type="protein sequence ID" value="MBT1071431.1"/>
    <property type="molecule type" value="Genomic_DNA"/>
</dbReference>
<feature type="signal peptide" evidence="11">
    <location>
        <begin position="1"/>
        <end position="23"/>
    </location>
</feature>
<evidence type="ECO:0000313" key="14">
    <source>
        <dbReference type="Proteomes" id="UP000784128"/>
    </source>
</evidence>
<reference evidence="13 14" key="1">
    <citation type="submission" date="2021-05" db="EMBL/GenBank/DDBJ databases">
        <title>The draft genome of Geobacter chapellei DSM 13688.</title>
        <authorList>
            <person name="Xu Z."/>
            <person name="Masuda Y."/>
            <person name="Itoh H."/>
            <person name="Senoo K."/>
        </authorList>
    </citation>
    <scope>NUCLEOTIDE SEQUENCE [LARGE SCALE GENOMIC DNA]</scope>
    <source>
        <strain evidence="13 14">DSM 13688</strain>
    </source>
</reference>
<accession>A0ABS5U6Z8</accession>
<feature type="chain" id="PRO_5045167737" description="nitrite reductase (cytochrome; ammonia-forming)" evidence="11">
    <location>
        <begin position="24"/>
        <end position="356"/>
    </location>
</feature>
<evidence type="ECO:0000313" key="13">
    <source>
        <dbReference type="EMBL" id="MBT1071431.1"/>
    </source>
</evidence>
<dbReference type="EC" id="1.7.2.2" evidence="3"/>
<comment type="catalytic activity">
    <reaction evidence="10">
        <text>6 Fe(III)-[cytochrome c] + NH4(+) + 2 H2O = 6 Fe(II)-[cytochrome c] + nitrite + 8 H(+)</text>
        <dbReference type="Rhea" id="RHEA:13089"/>
        <dbReference type="Rhea" id="RHEA-COMP:10350"/>
        <dbReference type="Rhea" id="RHEA-COMP:14399"/>
        <dbReference type="ChEBI" id="CHEBI:15377"/>
        <dbReference type="ChEBI" id="CHEBI:15378"/>
        <dbReference type="ChEBI" id="CHEBI:16301"/>
        <dbReference type="ChEBI" id="CHEBI:28938"/>
        <dbReference type="ChEBI" id="CHEBI:29033"/>
        <dbReference type="ChEBI" id="CHEBI:29034"/>
        <dbReference type="EC" id="1.7.2.2"/>
    </reaction>
</comment>
<organism evidence="13 14">
    <name type="scientific">Pelotalea chapellei</name>
    <dbReference type="NCBI Taxonomy" id="44671"/>
    <lineage>
        <taxon>Bacteria</taxon>
        <taxon>Pseudomonadati</taxon>
        <taxon>Thermodesulfobacteriota</taxon>
        <taxon>Desulfuromonadia</taxon>
        <taxon>Geobacterales</taxon>
        <taxon>Geobacteraceae</taxon>
        <taxon>Pelotalea</taxon>
    </lineage>
</organism>
<evidence type="ECO:0000256" key="8">
    <source>
        <dbReference type="ARBA" id="ARBA00023002"/>
    </source>
</evidence>
<dbReference type="SUPFAM" id="SSF48695">
    <property type="entry name" value="Multiheme cytochromes"/>
    <property type="match status" value="1"/>
</dbReference>
<dbReference type="InterPro" id="IPR054337">
    <property type="entry name" value="Mtrc-MtrF-like_dom_II/IV"/>
</dbReference>
<evidence type="ECO:0000256" key="9">
    <source>
        <dbReference type="ARBA" id="ARBA00023004"/>
    </source>
</evidence>
<evidence type="ECO:0000256" key="2">
    <source>
        <dbReference type="ARBA" id="ARBA00009288"/>
    </source>
</evidence>
<protein>
    <recommendedName>
        <fullName evidence="3">nitrite reductase (cytochrome; ammonia-forming)</fullName>
        <ecNumber evidence="3">1.7.2.2</ecNumber>
    </recommendedName>
</protein>
<keyword evidence="7" id="KW-0106">Calcium</keyword>
<evidence type="ECO:0000256" key="6">
    <source>
        <dbReference type="ARBA" id="ARBA00022729"/>
    </source>
</evidence>
<evidence type="ECO:0000256" key="11">
    <source>
        <dbReference type="SAM" id="SignalP"/>
    </source>
</evidence>
<gene>
    <name evidence="13" type="ORF">KJB30_06535</name>
</gene>
<dbReference type="Gene3D" id="1.10.1130.10">
    <property type="entry name" value="Flavocytochrome C3, Chain A"/>
    <property type="match status" value="1"/>
</dbReference>
<evidence type="ECO:0000256" key="4">
    <source>
        <dbReference type="ARBA" id="ARBA00022617"/>
    </source>
</evidence>
<evidence type="ECO:0000256" key="3">
    <source>
        <dbReference type="ARBA" id="ARBA00011887"/>
    </source>
</evidence>
<keyword evidence="6 11" id="KW-0732">Signal</keyword>
<evidence type="ECO:0000256" key="7">
    <source>
        <dbReference type="ARBA" id="ARBA00022837"/>
    </source>
</evidence>
<comment type="similarity">
    <text evidence="2">Belongs to the cytochrome c-552 family.</text>
</comment>
<dbReference type="Proteomes" id="UP000784128">
    <property type="component" value="Unassembled WGS sequence"/>
</dbReference>
<dbReference type="PANTHER" id="PTHR30633:SF0">
    <property type="entry name" value="CYTOCHROME C-552"/>
    <property type="match status" value="1"/>
</dbReference>
<evidence type="ECO:0000256" key="1">
    <source>
        <dbReference type="ARBA" id="ARBA00004196"/>
    </source>
</evidence>